<protein>
    <submittedName>
        <fullName evidence="3">RNA-binding protein</fullName>
    </submittedName>
</protein>
<dbReference type="InterPro" id="IPR028994">
    <property type="entry name" value="Integrin_alpha_N"/>
</dbReference>
<keyword evidence="4" id="KW-1185">Reference proteome</keyword>
<dbReference type="PANTHER" id="PTHR16026">
    <property type="entry name" value="CARTILAGE ACIDIC PROTEIN 1"/>
    <property type="match status" value="1"/>
</dbReference>
<evidence type="ECO:0000259" key="2">
    <source>
        <dbReference type="Pfam" id="PF07593"/>
    </source>
</evidence>
<dbReference type="SUPFAM" id="SSF69318">
    <property type="entry name" value="Integrin alpha N-terminal domain"/>
    <property type="match status" value="3"/>
</dbReference>
<dbReference type="InterPro" id="IPR013517">
    <property type="entry name" value="FG-GAP"/>
</dbReference>
<dbReference type="Gene3D" id="2.130.10.130">
    <property type="entry name" value="Integrin alpha, N-terminal"/>
    <property type="match status" value="4"/>
</dbReference>
<evidence type="ECO:0000313" key="3">
    <source>
        <dbReference type="EMBL" id="RDV15071.1"/>
    </source>
</evidence>
<dbReference type="RefSeq" id="WP_115565486.1">
    <property type="nucleotide sequence ID" value="NZ_QRGR01000010.1"/>
</dbReference>
<dbReference type="OrthoDB" id="1488345at2"/>
<reference evidence="4" key="1">
    <citation type="submission" date="2018-08" db="EMBL/GenBank/DDBJ databases">
        <authorList>
            <person name="Liu Z.-W."/>
            <person name="Du Z.-J."/>
        </authorList>
    </citation>
    <scope>NUCLEOTIDE SEQUENCE [LARGE SCALE GENOMIC DNA]</scope>
    <source>
        <strain evidence="4">H4X</strain>
    </source>
</reference>
<dbReference type="InterPro" id="IPR011519">
    <property type="entry name" value="UnbV_ASPIC"/>
</dbReference>
<evidence type="ECO:0000313" key="4">
    <source>
        <dbReference type="Proteomes" id="UP000256708"/>
    </source>
</evidence>
<dbReference type="Pfam" id="PF07593">
    <property type="entry name" value="UnbV_ASPIC"/>
    <property type="match status" value="1"/>
</dbReference>
<dbReference type="InterPro" id="IPR027039">
    <property type="entry name" value="Crtac1"/>
</dbReference>
<proteinExistence type="predicted"/>
<comment type="caution">
    <text evidence="3">The sequence shown here is derived from an EMBL/GenBank/DDBJ whole genome shotgun (WGS) entry which is preliminary data.</text>
</comment>
<name>A0A3D8LCA0_9BACT</name>
<accession>A0A3D8LCA0</accession>
<dbReference type="Proteomes" id="UP000256708">
    <property type="component" value="Unassembled WGS sequence"/>
</dbReference>
<evidence type="ECO:0000256" key="1">
    <source>
        <dbReference type="ARBA" id="ARBA00022729"/>
    </source>
</evidence>
<dbReference type="EMBL" id="QRGR01000010">
    <property type="protein sequence ID" value="RDV15071.1"/>
    <property type="molecule type" value="Genomic_DNA"/>
</dbReference>
<sequence>MSSFTAYASLAMHDMKYIFFFFLGATFLLSSCNKNKGDQLFHLLSPDETGITFSNTLPENDTLNAIEYDYLYNGAGVGIGDINNDGLEDIFFGGNMVSSKLYLNKGNMQFDDITEKAGVTTDRWVTGVSMADINSDGHIDIYLCVAGPNISAEKPNMLFINNGDGTFTESARAYGLADPGYSTQAAFFDYDKDGDLDMYLLTNALESFPRNNARPKKVNGQGLSTDRLYRNNGDNTFSDVSREAGILIEGYGLGLGIADINNDGWPDIYAANDFITNDILYISNGDGTFTDHSKQYMKHQSWNAMGTDIADFNNDGLLDIMTVDMLPPDNLREKTMIAAPNYDRYKRNLSLGYQPQYIRNTLQLNNGNGTFSEVGQLAGIHRTDWSWAPLFADYDNDGHRDLLITNGYRKDVTNLDFIIYKRQESQFGGDAHQAKTMARLIKDLPGVKVHNYIYQNTGNLTFTDKSEDWGLDAPSYTNGTAFADLDNDGDLDLIMNNIDEAAFIYRNDANTLPDRHYLRVKMEGDAKNKAGLGVKLTLKYGGQQLYHDHSVYRGYKSTVENVAHFGLGKISQVDALEIVWPDGRQQTIQNIKADQVLTVRYSDATAAPEAAPTSTTIATLFQVLDSTETGIRYQHQENDFVDFKLQPLLMQKYSQGGPGIAVGDVNGDGLEDFFVGGSSDASGKLYLQLSAGKFKEAPFTDAVKHGDDMGTLFLDADNDGDLDLYVVSGGSEFKEGSAEYQDRLYKNNGDGVFTLDASALPDLRSSGSCVIAADYDQDGDLDLFVGGRVVPQRYPLPANSYILQNDGGRFTDVTDKVCPELREMGLITAALWTDADQDGQVDLMIAGEWMPVTLLKNENGRFMNATKDSGLQNAIGWWNSLAAGDFDNDGDIDYIGGNFGLNSDYKASAEQPITITAKDFDNNGSIDPVLGRYLMGKNYPAHPRDAMTDQMVSLRRKFQTFESYASIGYGDLFSEEELSGAIIAKSTHLQSSYIENLGDGKFKVSPLPVQAQVAPAFGILVNDYNGDGNLDLLLTGNNYSTEIQAGWYDASIGLYLQGNGKGGFAPVPVTRSGFFVDTDAKGIAGLALPDGKRMVLSTSNQGPVKTFTYVQQKEVIQLNPSDAWATVTLQDGRKVRQEFYYGSAYLSQSSRTLAVPAGAQSITVYDFTGKSRQVAPQAGRLAQRP</sequence>
<feature type="domain" description="ASPIC/UnbV" evidence="2">
    <location>
        <begin position="531"/>
        <end position="598"/>
    </location>
</feature>
<keyword evidence="1" id="KW-0732">Signal</keyword>
<organism evidence="3 4">
    <name type="scientific">Pontibacter diazotrophicus</name>
    <dbReference type="NCBI Taxonomy" id="1400979"/>
    <lineage>
        <taxon>Bacteria</taxon>
        <taxon>Pseudomonadati</taxon>
        <taxon>Bacteroidota</taxon>
        <taxon>Cytophagia</taxon>
        <taxon>Cytophagales</taxon>
        <taxon>Hymenobacteraceae</taxon>
        <taxon>Pontibacter</taxon>
    </lineage>
</organism>
<gene>
    <name evidence="3" type="ORF">DXT99_10370</name>
</gene>
<dbReference type="AlphaFoldDB" id="A0A3D8LCA0"/>
<dbReference type="Pfam" id="PF13517">
    <property type="entry name" value="FG-GAP_3"/>
    <property type="match status" value="8"/>
</dbReference>
<dbReference type="PANTHER" id="PTHR16026:SF0">
    <property type="entry name" value="CARTILAGE ACIDIC PROTEIN 1"/>
    <property type="match status" value="1"/>
</dbReference>